<evidence type="ECO:0000313" key="2">
    <source>
        <dbReference type="Proteomes" id="UP001603857"/>
    </source>
</evidence>
<sequence length="337" mass="38704">MRQFFSDLQVGPWSLQIFDYTKGVIDYALVHQRCPGLRHCHQHAHHVRRLVHRVRLEVHHQLHQHLHDSRLHCPRLVLLQCAQRVQRRRRVLLPAEPAALQGLTSTGIALNRPVTALLSSTCESRSRAHTAFSFVVALSELSTRTSGLIAPEEAMTSLFSSQSESVLHRLNASTIQSLSLSFSEKYEPRFVNDCISAVLYRGVKELCINSTEIIHINMHSLLESPNLEKFVLNMNGLVIRIPTFLCLSSLTVLKLFRITLTCDLSKRSQNLSLNLPVLRNYKEQNCTWLNIKDATFEVPSLEALSIKHSRFRLRFRATRLTKFTYDSYMLEDSYFEG</sequence>
<keyword evidence="2" id="KW-1185">Reference proteome</keyword>
<proteinExistence type="predicted"/>
<reference evidence="1 2" key="1">
    <citation type="submission" date="2024-08" db="EMBL/GenBank/DDBJ databases">
        <title>Insights into the chromosomal genome structure of Flemingia macrophylla.</title>
        <authorList>
            <person name="Ding Y."/>
            <person name="Zhao Y."/>
            <person name="Bi W."/>
            <person name="Wu M."/>
            <person name="Zhao G."/>
            <person name="Gong Y."/>
            <person name="Li W."/>
            <person name="Zhang P."/>
        </authorList>
    </citation>
    <scope>NUCLEOTIDE SEQUENCE [LARGE SCALE GENOMIC DNA]</scope>
    <source>
        <strain evidence="1">DYQJB</strain>
        <tissue evidence="1">Leaf</tissue>
    </source>
</reference>
<dbReference type="SUPFAM" id="SSF52058">
    <property type="entry name" value="L domain-like"/>
    <property type="match status" value="1"/>
</dbReference>
<evidence type="ECO:0000313" key="1">
    <source>
        <dbReference type="EMBL" id="KAL2338056.1"/>
    </source>
</evidence>
<gene>
    <name evidence="1" type="ORF">Fmac_012502</name>
</gene>
<comment type="caution">
    <text evidence="1">The sequence shown here is derived from an EMBL/GenBank/DDBJ whole genome shotgun (WGS) entry which is preliminary data.</text>
</comment>
<organism evidence="1 2">
    <name type="scientific">Flemingia macrophylla</name>
    <dbReference type="NCBI Taxonomy" id="520843"/>
    <lineage>
        <taxon>Eukaryota</taxon>
        <taxon>Viridiplantae</taxon>
        <taxon>Streptophyta</taxon>
        <taxon>Embryophyta</taxon>
        <taxon>Tracheophyta</taxon>
        <taxon>Spermatophyta</taxon>
        <taxon>Magnoliopsida</taxon>
        <taxon>eudicotyledons</taxon>
        <taxon>Gunneridae</taxon>
        <taxon>Pentapetalae</taxon>
        <taxon>rosids</taxon>
        <taxon>fabids</taxon>
        <taxon>Fabales</taxon>
        <taxon>Fabaceae</taxon>
        <taxon>Papilionoideae</taxon>
        <taxon>50 kb inversion clade</taxon>
        <taxon>NPAAA clade</taxon>
        <taxon>indigoferoid/millettioid clade</taxon>
        <taxon>Phaseoleae</taxon>
        <taxon>Flemingia</taxon>
    </lineage>
</organism>
<dbReference type="AlphaFoldDB" id="A0ABD1MQV9"/>
<protein>
    <submittedName>
        <fullName evidence="1">Uncharacterized protein</fullName>
    </submittedName>
</protein>
<accession>A0ABD1MQV9</accession>
<dbReference type="EMBL" id="JBGMDY010000004">
    <property type="protein sequence ID" value="KAL2338056.1"/>
    <property type="molecule type" value="Genomic_DNA"/>
</dbReference>
<name>A0ABD1MQV9_9FABA</name>
<dbReference type="Proteomes" id="UP001603857">
    <property type="component" value="Unassembled WGS sequence"/>
</dbReference>